<dbReference type="EMBL" id="JANBUK010004494">
    <property type="protein sequence ID" value="KAJ2763734.1"/>
    <property type="molecule type" value="Genomic_DNA"/>
</dbReference>
<organism evidence="1 2">
    <name type="scientific">Coemansia linderi</name>
    <dbReference type="NCBI Taxonomy" id="2663919"/>
    <lineage>
        <taxon>Eukaryota</taxon>
        <taxon>Fungi</taxon>
        <taxon>Fungi incertae sedis</taxon>
        <taxon>Zoopagomycota</taxon>
        <taxon>Kickxellomycotina</taxon>
        <taxon>Kickxellomycetes</taxon>
        <taxon>Kickxellales</taxon>
        <taxon>Kickxellaceae</taxon>
        <taxon>Coemansia</taxon>
    </lineage>
</organism>
<protein>
    <submittedName>
        <fullName evidence="1">Uncharacterized protein</fullName>
    </submittedName>
</protein>
<evidence type="ECO:0000313" key="1">
    <source>
        <dbReference type="EMBL" id="KAJ2763734.1"/>
    </source>
</evidence>
<reference evidence="1" key="1">
    <citation type="submission" date="2022-07" db="EMBL/GenBank/DDBJ databases">
        <title>Phylogenomic reconstructions and comparative analyses of Kickxellomycotina fungi.</title>
        <authorList>
            <person name="Reynolds N.K."/>
            <person name="Stajich J.E."/>
            <person name="Barry K."/>
            <person name="Grigoriev I.V."/>
            <person name="Crous P."/>
            <person name="Smith M.E."/>
        </authorList>
    </citation>
    <scope>NUCLEOTIDE SEQUENCE</scope>
    <source>
        <strain evidence="1">BCRC 34191</strain>
    </source>
</reference>
<gene>
    <name evidence="1" type="ORF">GGI18_006601</name>
</gene>
<comment type="caution">
    <text evidence="1">The sequence shown here is derived from an EMBL/GenBank/DDBJ whole genome shotgun (WGS) entry which is preliminary data.</text>
</comment>
<name>A0ACC1JMQ7_9FUNG</name>
<dbReference type="Proteomes" id="UP001140066">
    <property type="component" value="Unassembled WGS sequence"/>
</dbReference>
<proteinExistence type="predicted"/>
<sequence length="277" mass="30560">MSSTASLPVADSPVASTPVAEAPTALSYYRRELPADLVSFTSAAGRKLFKESLNEGYAEGYFNLAGNFTVQSEPAYCGPSSLAMVLNALEVDPGRTWKGVWRWYSDELLESCRTESDLKANGITFDQFMCLASSHARVVAKRGAQATREEFLRDLMYVTQRDDVFMVLSFSRRVLGQTGDGHFSPIGAYHPESRMALVLDSARYKYPSWFGDVDMLYDSLQPVDKETGLPRGYFLVSRMDSGLDLNLLEPSALSRPEDGATVDLSERPSGAFPIKIS</sequence>
<accession>A0ACC1JMQ7</accession>
<feature type="non-terminal residue" evidence="1">
    <location>
        <position position="277"/>
    </location>
</feature>
<keyword evidence="2" id="KW-1185">Reference proteome</keyword>
<evidence type="ECO:0000313" key="2">
    <source>
        <dbReference type="Proteomes" id="UP001140066"/>
    </source>
</evidence>